<feature type="domain" description="AAA+ ATPase" evidence="5">
    <location>
        <begin position="338"/>
        <end position="499"/>
    </location>
</feature>
<feature type="region of interest" description="Disordered" evidence="4">
    <location>
        <begin position="1"/>
        <end position="37"/>
    </location>
</feature>
<evidence type="ECO:0000256" key="2">
    <source>
        <dbReference type="ARBA" id="ARBA00022840"/>
    </source>
</evidence>
<dbReference type="OrthoDB" id="354417at2759"/>
<dbReference type="InterPro" id="IPR003959">
    <property type="entry name" value="ATPase_AAA_core"/>
</dbReference>
<sequence length="576" mass="63886">MYFPSFGGSSAVPSAALPNAIPKKEDDGESITGKFDPSALERGAKALKELDSSPNAARAFEVIKLQELSKQKELQKQIEQIAAARAQAQTERTKTEGEERRKTIDHQQEQERVTAQYKAKLEAEAYQKKLQDQQRQNEEWLRQQHKQFLLQEEQRKKTEAEMLEMRRQQLREEKALEEKLQKEKIREEAKGRILQERENIDVHLRAMRARAAEERKTKLESLEKTFGSLGAAFSALLADKAKLTALVGSVTALAAGIYGARAAASIAARYVESRIGKPPLVRETSRWTFSGGPFSLLRPWRPRGAPQTKENIVLEKDLFQKLEFSKNSLLTTKAHNSHFRHLLLHGPPGTGKTLFARTLARESGMDYAIMTGGDVGPLGPLGASEINKLFNWAQKSRKGLILFIDEADAFLRQGRAAAAAAAAAAAPAAAAAAADMSEHSRNALSAFLHHTGTETNKFCLILATNCKEILDKRYKMLQQFMDRYIRSRSSSSSSSGSSGKSSSNSIVVDERINDEFLKDVADKTEGFSGRQLAKLVLAMQAAAYGSGTNALTLGLAEAVLKWRLKSHNEEQQKQQH</sequence>
<dbReference type="Proteomes" id="UP000030747">
    <property type="component" value="Unassembled WGS sequence"/>
</dbReference>
<dbReference type="GeneID" id="25250272"/>
<dbReference type="InterPro" id="IPR027417">
    <property type="entry name" value="P-loop_NTPase"/>
</dbReference>
<dbReference type="VEuPathDB" id="ToxoDB:ETH_00005320"/>
<keyword evidence="2" id="KW-0067">ATP-binding</keyword>
<evidence type="ECO:0000259" key="5">
    <source>
        <dbReference type="SMART" id="SM00382"/>
    </source>
</evidence>
<evidence type="ECO:0000313" key="6">
    <source>
        <dbReference type="EMBL" id="CDJ37071.1"/>
    </source>
</evidence>
<evidence type="ECO:0000256" key="1">
    <source>
        <dbReference type="ARBA" id="ARBA00022741"/>
    </source>
</evidence>
<reference evidence="6" key="1">
    <citation type="submission" date="2013-10" db="EMBL/GenBank/DDBJ databases">
        <title>Genomic analysis of the causative agents of coccidiosis in chickens.</title>
        <authorList>
            <person name="Reid A.J."/>
            <person name="Blake D."/>
            <person name="Billington K."/>
            <person name="Browne H."/>
            <person name="Dunn M."/>
            <person name="Hung S."/>
            <person name="Kawahara F."/>
            <person name="Miranda-Saavedra D."/>
            <person name="Mourier T."/>
            <person name="Nagra H."/>
            <person name="Otto T.D."/>
            <person name="Rawlings N."/>
            <person name="Sanchez A."/>
            <person name="Sanders M."/>
            <person name="Subramaniam C."/>
            <person name="Tay Y."/>
            <person name="Dear P."/>
            <person name="Doerig C."/>
            <person name="Gruber A."/>
            <person name="Parkinson J."/>
            <person name="Shirley M."/>
            <person name="Wan K.L."/>
            <person name="Berriman M."/>
            <person name="Tomley F."/>
            <person name="Pain A."/>
        </authorList>
    </citation>
    <scope>NUCLEOTIDE SEQUENCE [LARGE SCALE GENOMIC DNA]</scope>
    <source>
        <strain evidence="6">Houghton</strain>
    </source>
</reference>
<dbReference type="PANTHER" id="PTHR23075">
    <property type="entry name" value="PUTATIVE ATP-ASE"/>
    <property type="match status" value="1"/>
</dbReference>
<dbReference type="InterPro" id="IPR003593">
    <property type="entry name" value="AAA+_ATPase"/>
</dbReference>
<dbReference type="GO" id="GO:0005739">
    <property type="term" value="C:mitochondrion"/>
    <property type="evidence" value="ECO:0007669"/>
    <property type="project" value="TreeGrafter"/>
</dbReference>
<organism evidence="6 7">
    <name type="scientific">Eimeria tenella</name>
    <name type="common">Coccidian parasite</name>
    <dbReference type="NCBI Taxonomy" id="5802"/>
    <lineage>
        <taxon>Eukaryota</taxon>
        <taxon>Sar</taxon>
        <taxon>Alveolata</taxon>
        <taxon>Apicomplexa</taxon>
        <taxon>Conoidasida</taxon>
        <taxon>Coccidia</taxon>
        <taxon>Eucoccidiorida</taxon>
        <taxon>Eimeriorina</taxon>
        <taxon>Eimeriidae</taxon>
        <taxon>Eimeria</taxon>
    </lineage>
</organism>
<accession>U6KJU3</accession>
<dbReference type="GO" id="GO:0008270">
    <property type="term" value="F:zinc ion binding"/>
    <property type="evidence" value="ECO:0007669"/>
    <property type="project" value="TreeGrafter"/>
</dbReference>
<feature type="region of interest" description="Disordered" evidence="4">
    <location>
        <begin position="82"/>
        <end position="112"/>
    </location>
</feature>
<dbReference type="PANTHER" id="PTHR23075:SF12">
    <property type="entry name" value="AAA+ ATPASE DOMAIN-CONTAINING PROTEIN"/>
    <property type="match status" value="1"/>
</dbReference>
<evidence type="ECO:0000256" key="3">
    <source>
        <dbReference type="SAM" id="Coils"/>
    </source>
</evidence>
<dbReference type="InterPro" id="IPR021911">
    <property type="entry name" value="ATAD3_N"/>
</dbReference>
<evidence type="ECO:0000256" key="4">
    <source>
        <dbReference type="SAM" id="MobiDB-lite"/>
    </source>
</evidence>
<feature type="compositionally biased region" description="Basic and acidic residues" evidence="4">
    <location>
        <begin position="91"/>
        <end position="112"/>
    </location>
</feature>
<gene>
    <name evidence="6" type="ORF">ETH_00005320</name>
</gene>
<evidence type="ECO:0000313" key="7">
    <source>
        <dbReference type="Proteomes" id="UP000030747"/>
    </source>
</evidence>
<keyword evidence="3" id="KW-0175">Coiled coil</keyword>
<keyword evidence="7" id="KW-1185">Reference proteome</keyword>
<reference evidence="6" key="2">
    <citation type="submission" date="2013-10" db="EMBL/GenBank/DDBJ databases">
        <authorList>
            <person name="Aslett M."/>
        </authorList>
    </citation>
    <scope>NUCLEOTIDE SEQUENCE [LARGE SCALE GENOMIC DNA]</scope>
    <source>
        <strain evidence="6">Houghton</strain>
    </source>
</reference>
<dbReference type="Pfam" id="PF12037">
    <property type="entry name" value="ATAD3_N"/>
    <property type="match status" value="1"/>
</dbReference>
<dbReference type="OMA" id="HKSITGG"/>
<dbReference type="SUPFAM" id="SSF52540">
    <property type="entry name" value="P-loop containing nucleoside triphosphate hydrolases"/>
    <property type="match status" value="1"/>
</dbReference>
<dbReference type="AlphaFoldDB" id="U6KJU3"/>
<dbReference type="Pfam" id="PF00004">
    <property type="entry name" value="AAA"/>
    <property type="match status" value="1"/>
</dbReference>
<dbReference type="RefSeq" id="XP_013227909.1">
    <property type="nucleotide sequence ID" value="XM_013372455.1"/>
</dbReference>
<feature type="coiled-coil region" evidence="3">
    <location>
        <begin position="123"/>
        <end position="190"/>
    </location>
</feature>
<protein>
    <submittedName>
        <fullName evidence="6">ATPase, AAA family domain-containing protein, putative</fullName>
    </submittedName>
</protein>
<dbReference type="GO" id="GO:0005524">
    <property type="term" value="F:ATP binding"/>
    <property type="evidence" value="ECO:0007669"/>
    <property type="project" value="UniProtKB-KW"/>
</dbReference>
<dbReference type="VEuPathDB" id="ToxoDB:ETH2_0804300"/>
<dbReference type="EMBL" id="HG673746">
    <property type="protein sequence ID" value="CDJ37071.1"/>
    <property type="molecule type" value="Genomic_DNA"/>
</dbReference>
<dbReference type="GO" id="GO:0016887">
    <property type="term" value="F:ATP hydrolysis activity"/>
    <property type="evidence" value="ECO:0007669"/>
    <property type="project" value="InterPro"/>
</dbReference>
<dbReference type="Gene3D" id="3.40.50.300">
    <property type="entry name" value="P-loop containing nucleotide triphosphate hydrolases"/>
    <property type="match status" value="1"/>
</dbReference>
<proteinExistence type="predicted"/>
<dbReference type="GO" id="GO:0007005">
    <property type="term" value="P:mitochondrion organization"/>
    <property type="evidence" value="ECO:0007669"/>
    <property type="project" value="TreeGrafter"/>
</dbReference>
<dbReference type="SMART" id="SM00382">
    <property type="entry name" value="AAA"/>
    <property type="match status" value="1"/>
</dbReference>
<keyword evidence="1" id="KW-0547">Nucleotide-binding</keyword>
<name>U6KJU3_EIMTE</name>